<dbReference type="AlphaFoldDB" id="A0A8R1XQQ5"/>
<protein>
    <submittedName>
        <fullName evidence="2">Uncharacterized protein</fullName>
    </submittedName>
</protein>
<organism evidence="2 3">
    <name type="scientific">Onchocerca volvulus</name>
    <dbReference type="NCBI Taxonomy" id="6282"/>
    <lineage>
        <taxon>Eukaryota</taxon>
        <taxon>Metazoa</taxon>
        <taxon>Ecdysozoa</taxon>
        <taxon>Nematoda</taxon>
        <taxon>Chromadorea</taxon>
        <taxon>Rhabditida</taxon>
        <taxon>Spirurina</taxon>
        <taxon>Spiruromorpha</taxon>
        <taxon>Filarioidea</taxon>
        <taxon>Onchocercidae</taxon>
        <taxon>Onchocerca</taxon>
    </lineage>
</organism>
<dbReference type="EnsemblMetazoa" id="OVOC12449.1">
    <property type="protein sequence ID" value="OVOC12449.1"/>
    <property type="gene ID" value="WBGene00249258"/>
</dbReference>
<feature type="transmembrane region" description="Helical" evidence="1">
    <location>
        <begin position="6"/>
        <end position="28"/>
    </location>
</feature>
<keyword evidence="1" id="KW-0812">Transmembrane</keyword>
<reference evidence="3" key="1">
    <citation type="submission" date="2013-10" db="EMBL/GenBank/DDBJ databases">
        <title>Genome sequencing of Onchocerca volvulus.</title>
        <authorList>
            <person name="Cotton J."/>
            <person name="Tsai J."/>
            <person name="Stanley E."/>
            <person name="Tracey A."/>
            <person name="Holroyd N."/>
            <person name="Lustigman S."/>
            <person name="Berriman M."/>
        </authorList>
    </citation>
    <scope>NUCLEOTIDE SEQUENCE</scope>
</reference>
<dbReference type="EMBL" id="CMVM020000472">
    <property type="status" value="NOT_ANNOTATED_CDS"/>
    <property type="molecule type" value="Genomic_DNA"/>
</dbReference>
<evidence type="ECO:0000256" key="1">
    <source>
        <dbReference type="SAM" id="Phobius"/>
    </source>
</evidence>
<sequence>MEVIHITLLFIGINYTVSLICYTVHWNAYSSFTERAHKCNMDEEFCASLYDRRAESWYLRTIPLDRKCYSVAELRNRINCNMSTISEGCFMDPRYNSYTRSSFLLPVCICKGDYCNTQEKIENIWMEQNIYEFHQPEDCNDKLKKEELVTKSVTSSETTTTFDATTFDVVDVATTITEMPKSSSETTTDIMTMSKSIEKTTITPEVLDFSQNRTTNISSPGVKATTSASSKNFTNFNQTSDRNFTITRI</sequence>
<accession>A0A8R1XQQ5</accession>
<reference evidence="2" key="2">
    <citation type="submission" date="2022-06" db="UniProtKB">
        <authorList>
            <consortium name="EnsemblMetazoa"/>
        </authorList>
    </citation>
    <scope>IDENTIFICATION</scope>
</reference>
<name>A0A8R1XQQ5_ONCVO</name>
<evidence type="ECO:0000313" key="3">
    <source>
        <dbReference type="Proteomes" id="UP000024404"/>
    </source>
</evidence>
<keyword evidence="3" id="KW-1185">Reference proteome</keyword>
<keyword evidence="1" id="KW-1133">Transmembrane helix</keyword>
<proteinExistence type="predicted"/>
<evidence type="ECO:0000313" key="2">
    <source>
        <dbReference type="EnsemblMetazoa" id="OVOC12449.1"/>
    </source>
</evidence>
<keyword evidence="1" id="KW-0472">Membrane</keyword>
<dbReference type="Proteomes" id="UP000024404">
    <property type="component" value="Unassembled WGS sequence"/>
</dbReference>